<name>A0ABX7YKJ6_9STRE</name>
<accession>A0ABX7YKJ6</accession>
<keyword evidence="1" id="KW-0812">Transmembrane</keyword>
<feature type="transmembrane region" description="Helical" evidence="1">
    <location>
        <begin position="12"/>
        <end position="30"/>
    </location>
</feature>
<feature type="transmembrane region" description="Helical" evidence="1">
    <location>
        <begin position="69"/>
        <end position="86"/>
    </location>
</feature>
<dbReference type="EMBL" id="CP073084">
    <property type="protein sequence ID" value="QUE54225.1"/>
    <property type="molecule type" value="Genomic_DNA"/>
</dbReference>
<keyword evidence="1" id="KW-0472">Membrane</keyword>
<evidence type="ECO:0000313" key="2">
    <source>
        <dbReference type="EMBL" id="QUE54225.1"/>
    </source>
</evidence>
<protein>
    <submittedName>
        <fullName evidence="2">Uncharacterized protein</fullName>
    </submittedName>
</protein>
<dbReference type="RefSeq" id="WP_212570599.1">
    <property type="nucleotide sequence ID" value="NZ_CP073084.1"/>
</dbReference>
<feature type="transmembrane region" description="Helical" evidence="1">
    <location>
        <begin position="91"/>
        <end position="111"/>
    </location>
</feature>
<keyword evidence="1" id="KW-1133">Transmembrane helix</keyword>
<keyword evidence="3" id="KW-1185">Reference proteome</keyword>
<sequence length="121" mass="13971">MAQFKALNWRSLLLHAGLILFMYVGVFWLCQFLEPMLAKGIVVNNILFFTPLVLFMSSAIYAWKYGFSILYSALVFLLYPVTILIFREWILIYHLFYTGCSLLGNLAGAWLKTFQKGTNNP</sequence>
<reference evidence="2 3" key="1">
    <citation type="submission" date="2021-04" db="EMBL/GenBank/DDBJ databases">
        <title>Complete genome sequence of a novel Streptococcus species.</title>
        <authorList>
            <person name="Teng J.L.L."/>
        </authorList>
    </citation>
    <scope>NUCLEOTIDE SEQUENCE [LARGE SCALE GENOMIC DNA]</scope>
    <source>
        <strain evidence="2 3">HKU75</strain>
    </source>
</reference>
<proteinExistence type="predicted"/>
<organism evidence="2 3">
    <name type="scientific">Streptococcus oriscaviae</name>
    <dbReference type="NCBI Taxonomy" id="2781599"/>
    <lineage>
        <taxon>Bacteria</taxon>
        <taxon>Bacillati</taxon>
        <taxon>Bacillota</taxon>
        <taxon>Bacilli</taxon>
        <taxon>Lactobacillales</taxon>
        <taxon>Streptococcaceae</taxon>
        <taxon>Streptococcus</taxon>
    </lineage>
</organism>
<feature type="transmembrane region" description="Helical" evidence="1">
    <location>
        <begin position="42"/>
        <end position="63"/>
    </location>
</feature>
<evidence type="ECO:0000313" key="3">
    <source>
        <dbReference type="Proteomes" id="UP000677616"/>
    </source>
</evidence>
<evidence type="ECO:0000256" key="1">
    <source>
        <dbReference type="SAM" id="Phobius"/>
    </source>
</evidence>
<gene>
    <name evidence="2" type="ORF">INT76_10495</name>
</gene>
<dbReference type="Proteomes" id="UP000677616">
    <property type="component" value="Chromosome"/>
</dbReference>